<dbReference type="GO" id="GO:0005525">
    <property type="term" value="F:GTP binding"/>
    <property type="evidence" value="ECO:0007669"/>
    <property type="project" value="UniProtKB-UniRule"/>
</dbReference>
<dbReference type="InterPro" id="IPR037103">
    <property type="entry name" value="Tubulin/FtsZ-like_C"/>
</dbReference>
<keyword evidence="11" id="KW-1185">Reference proteome</keyword>
<dbReference type="Pfam" id="PF12327">
    <property type="entry name" value="FtsZ_C"/>
    <property type="match status" value="1"/>
</dbReference>
<comment type="subunit">
    <text evidence="4">Homodimer. Polymerizes to form a dynamic ring structure in a strictly GTP-dependent manner. Interacts directly with several other division proteins.</text>
</comment>
<dbReference type="AlphaFoldDB" id="E6K6J8"/>
<dbReference type="GO" id="GO:0043093">
    <property type="term" value="P:FtsZ-dependent cytokinesis"/>
    <property type="evidence" value="ECO:0007669"/>
    <property type="project" value="UniProtKB-UniRule"/>
</dbReference>
<comment type="similarity">
    <text evidence="1 4 6">Belongs to the FtsZ family.</text>
</comment>
<dbReference type="Pfam" id="PF00091">
    <property type="entry name" value="Tubulin"/>
    <property type="match status" value="1"/>
</dbReference>
<dbReference type="InterPro" id="IPR045061">
    <property type="entry name" value="FtsZ/CetZ"/>
</dbReference>
<name>E6K6J8_9BACT</name>
<evidence type="ECO:0000256" key="7">
    <source>
        <dbReference type="SAM" id="MobiDB-lite"/>
    </source>
</evidence>
<keyword evidence="4 6" id="KW-0131">Cell cycle</keyword>
<protein>
    <recommendedName>
        <fullName evidence="4 5">Cell division protein FtsZ</fullName>
    </recommendedName>
</protein>
<dbReference type="HOGENOM" id="CLU_024865_0_1_10"/>
<dbReference type="GO" id="GO:0000917">
    <property type="term" value="P:division septum assembly"/>
    <property type="evidence" value="ECO:0007669"/>
    <property type="project" value="UniProtKB-KW"/>
</dbReference>
<dbReference type="PANTHER" id="PTHR30314:SF3">
    <property type="entry name" value="MITOCHONDRIAL DIVISION PROTEIN FSZA"/>
    <property type="match status" value="1"/>
</dbReference>
<dbReference type="Proteomes" id="UP000003112">
    <property type="component" value="Unassembled WGS sequence"/>
</dbReference>
<dbReference type="GO" id="GO:0005737">
    <property type="term" value="C:cytoplasm"/>
    <property type="evidence" value="ECO:0007669"/>
    <property type="project" value="UniProtKB-SubCell"/>
</dbReference>
<keyword evidence="4" id="KW-0963">Cytoplasm</keyword>
<keyword evidence="4 6" id="KW-0717">Septation</keyword>
<dbReference type="InterPro" id="IPR000158">
    <property type="entry name" value="Cell_div_FtsZ"/>
</dbReference>
<dbReference type="InterPro" id="IPR020805">
    <property type="entry name" value="Cell_div_FtsZ_CS"/>
</dbReference>
<feature type="region of interest" description="Disordered" evidence="7">
    <location>
        <begin position="436"/>
        <end position="465"/>
    </location>
</feature>
<dbReference type="GeneID" id="93536069"/>
<evidence type="ECO:0000256" key="3">
    <source>
        <dbReference type="ARBA" id="ARBA00023134"/>
    </source>
</evidence>
<sequence length="487" mass="53226">MSNFAIKRKLLMMTDILDFGPVEDLSKEIIKVIGVGGGGCNAVNNMYREGIENVAFVVCNTDSQSLANSPVPVKILLGQSGLGAGANPELGRREAENTKEQISSLFDDNTHLCFITAGMGGGTGTGAAPVIASIAKSKGILTIGIVTIPFFFEKRNKIIKALKGVEEMRRNVDSLLIVNNERLCDIYSDAQITVKDAFKTADRILSDATKSISELITVEGNINLDFRDVETTMQGGGGALMAIGRAKGERRVEKAILNALDSPLLYGSDISKAKNILFNIYTSEKAPLFVREMQEIDAFMYELDPNIDVIWGTSDDNTLGDDAKVIILATGLDNEFLPKEQLPENETETYYNKVIEKLYRESLLHTKISGSEQQQVSPQQETTVPEVMPAPTGTSELPKSLSRFTASGLEEGNSSAGATGNLFSHREETVITEAAPIEAESPQPTRPAAEETRREPQSHVTKAMPFVERIRSRLRQSLENLSRDLYE</sequence>
<comment type="function">
    <text evidence="4 6">Essential cell division protein that forms a contractile ring structure (Z ring) at the future cell division site. The regulation of the ring assembly controls the timing and the location of cell division. One of the functions of the FtsZ ring is to recruit other cell division proteins to the septum to produce a new cell wall between the dividing cells. Binds GTP and shows GTPase activity.</text>
</comment>
<evidence type="ECO:0000256" key="6">
    <source>
        <dbReference type="RuleBase" id="RU000631"/>
    </source>
</evidence>
<feature type="binding site" evidence="4">
    <location>
        <position position="153"/>
    </location>
    <ligand>
        <name>GTP</name>
        <dbReference type="ChEBI" id="CHEBI:37565"/>
    </ligand>
</feature>
<dbReference type="InterPro" id="IPR003008">
    <property type="entry name" value="Tubulin_FtsZ_GTPase"/>
</dbReference>
<dbReference type="GO" id="GO:0032153">
    <property type="term" value="C:cell division site"/>
    <property type="evidence" value="ECO:0007669"/>
    <property type="project" value="UniProtKB-UniRule"/>
</dbReference>
<dbReference type="NCBIfam" id="TIGR00065">
    <property type="entry name" value="ftsZ"/>
    <property type="match status" value="1"/>
</dbReference>
<dbReference type="PANTHER" id="PTHR30314">
    <property type="entry name" value="CELL DIVISION PROTEIN FTSZ-RELATED"/>
    <property type="match status" value="1"/>
</dbReference>
<dbReference type="HAMAP" id="MF_00909">
    <property type="entry name" value="FtsZ"/>
    <property type="match status" value="1"/>
</dbReference>
<dbReference type="Gene3D" id="3.30.1330.20">
    <property type="entry name" value="Tubulin/FtsZ, C-terminal domain"/>
    <property type="match status" value="1"/>
</dbReference>
<dbReference type="RefSeq" id="WP_004345268.1">
    <property type="nucleotide sequence ID" value="NZ_GL586311.1"/>
</dbReference>
<dbReference type="CDD" id="cd02201">
    <property type="entry name" value="FtsZ_type1"/>
    <property type="match status" value="1"/>
</dbReference>
<evidence type="ECO:0000259" key="8">
    <source>
        <dbReference type="SMART" id="SM00864"/>
    </source>
</evidence>
<dbReference type="PRINTS" id="PR00423">
    <property type="entry name" value="CELLDVISFTSZ"/>
</dbReference>
<evidence type="ECO:0000313" key="10">
    <source>
        <dbReference type="EMBL" id="EFU30678.1"/>
    </source>
</evidence>
<gene>
    <name evidence="4 10" type="primary">ftsZ</name>
    <name evidence="10" type="ORF">HMPREF6485_1247</name>
</gene>
<feature type="binding site" evidence="4">
    <location>
        <position position="202"/>
    </location>
    <ligand>
        <name>GTP</name>
        <dbReference type="ChEBI" id="CHEBI:37565"/>
    </ligand>
</feature>
<evidence type="ECO:0000256" key="4">
    <source>
        <dbReference type="HAMAP-Rule" id="MF_00909"/>
    </source>
</evidence>
<dbReference type="SMART" id="SM00864">
    <property type="entry name" value="Tubulin"/>
    <property type="match status" value="1"/>
</dbReference>
<keyword evidence="2 4" id="KW-0547">Nucleotide-binding</keyword>
<evidence type="ECO:0000256" key="5">
    <source>
        <dbReference type="NCBIfam" id="TIGR00065"/>
    </source>
</evidence>
<evidence type="ECO:0000256" key="1">
    <source>
        <dbReference type="ARBA" id="ARBA00009690"/>
    </source>
</evidence>
<dbReference type="SMART" id="SM00865">
    <property type="entry name" value="Tubulin_C"/>
    <property type="match status" value="1"/>
</dbReference>
<dbReference type="STRING" id="873513.HMPREF6485_1247"/>
<dbReference type="InterPro" id="IPR024757">
    <property type="entry name" value="FtsZ_C"/>
</dbReference>
<evidence type="ECO:0000256" key="2">
    <source>
        <dbReference type="ARBA" id="ARBA00022741"/>
    </source>
</evidence>
<keyword evidence="4 6" id="KW-0132">Cell division</keyword>
<feature type="binding site" evidence="4">
    <location>
        <begin position="37"/>
        <end position="41"/>
    </location>
    <ligand>
        <name>GTP</name>
        <dbReference type="ChEBI" id="CHEBI:37565"/>
    </ligand>
</feature>
<dbReference type="InterPro" id="IPR018316">
    <property type="entry name" value="Tubulin/FtsZ_2-layer-sand-dom"/>
</dbReference>
<keyword evidence="3 4" id="KW-0342">GTP-binding</keyword>
<dbReference type="Gene3D" id="3.40.50.1440">
    <property type="entry name" value="Tubulin/FtsZ, GTPase domain"/>
    <property type="match status" value="1"/>
</dbReference>
<dbReference type="EMBL" id="AEPD01000026">
    <property type="protein sequence ID" value="EFU30678.1"/>
    <property type="molecule type" value="Genomic_DNA"/>
</dbReference>
<feature type="binding site" evidence="4">
    <location>
        <begin position="122"/>
        <end position="124"/>
    </location>
    <ligand>
        <name>GTP</name>
        <dbReference type="ChEBI" id="CHEBI:37565"/>
    </ligand>
</feature>
<evidence type="ECO:0000259" key="9">
    <source>
        <dbReference type="SMART" id="SM00865"/>
    </source>
</evidence>
<feature type="compositionally biased region" description="Basic and acidic residues" evidence="7">
    <location>
        <begin position="448"/>
        <end position="457"/>
    </location>
</feature>
<comment type="caution">
    <text evidence="10">The sequence shown here is derived from an EMBL/GenBank/DDBJ whole genome shotgun (WGS) entry which is preliminary data.</text>
</comment>
<organism evidence="10 11">
    <name type="scientific">Segatella buccae ATCC 33574</name>
    <dbReference type="NCBI Taxonomy" id="873513"/>
    <lineage>
        <taxon>Bacteria</taxon>
        <taxon>Pseudomonadati</taxon>
        <taxon>Bacteroidota</taxon>
        <taxon>Bacteroidia</taxon>
        <taxon>Bacteroidales</taxon>
        <taxon>Prevotellaceae</taxon>
        <taxon>Segatella</taxon>
    </lineage>
</organism>
<feature type="binding site" evidence="4">
    <location>
        <position position="157"/>
    </location>
    <ligand>
        <name>GTP</name>
        <dbReference type="ChEBI" id="CHEBI:37565"/>
    </ligand>
</feature>
<feature type="region of interest" description="Disordered" evidence="7">
    <location>
        <begin position="369"/>
        <end position="399"/>
    </location>
</feature>
<dbReference type="SUPFAM" id="SSF55307">
    <property type="entry name" value="Tubulin C-terminal domain-like"/>
    <property type="match status" value="1"/>
</dbReference>
<dbReference type="InterPro" id="IPR036525">
    <property type="entry name" value="Tubulin/FtsZ_GTPase_sf"/>
</dbReference>
<dbReference type="InterPro" id="IPR008280">
    <property type="entry name" value="Tub_FtsZ_C"/>
</dbReference>
<feature type="compositionally biased region" description="Polar residues" evidence="7">
    <location>
        <begin position="369"/>
        <end position="383"/>
    </location>
</feature>
<dbReference type="GO" id="GO:0003924">
    <property type="term" value="F:GTPase activity"/>
    <property type="evidence" value="ECO:0007669"/>
    <property type="project" value="UniProtKB-UniRule"/>
</dbReference>
<reference evidence="10 11" key="1">
    <citation type="submission" date="2010-10" db="EMBL/GenBank/DDBJ databases">
        <authorList>
            <person name="Muzny D."/>
            <person name="Qin X."/>
            <person name="Deng J."/>
            <person name="Jiang H."/>
            <person name="Liu Y."/>
            <person name="Qu J."/>
            <person name="Song X.-Z."/>
            <person name="Zhang L."/>
            <person name="Thornton R."/>
            <person name="Coyle M."/>
            <person name="Francisco L."/>
            <person name="Jackson L."/>
            <person name="Javaid M."/>
            <person name="Korchina V."/>
            <person name="Kovar C."/>
            <person name="Mata R."/>
            <person name="Mathew T."/>
            <person name="Ngo R."/>
            <person name="Nguyen L."/>
            <person name="Nguyen N."/>
            <person name="Okwuonu G."/>
            <person name="Ongeri F."/>
            <person name="Pham C."/>
            <person name="Simmons D."/>
            <person name="Wilczek-Boney K."/>
            <person name="Hale W."/>
            <person name="Jakkamsetti A."/>
            <person name="Pham P."/>
            <person name="Ruth R."/>
            <person name="San Lucas F."/>
            <person name="Warren J."/>
            <person name="Zhang J."/>
            <person name="Zhao Z."/>
            <person name="Zhou C."/>
            <person name="Zhu D."/>
            <person name="Lee S."/>
            <person name="Bess C."/>
            <person name="Blankenburg K."/>
            <person name="Forbes L."/>
            <person name="Fu Q."/>
            <person name="Gubbala S."/>
            <person name="Hirani K."/>
            <person name="Jayaseelan J.C."/>
            <person name="Lara F."/>
            <person name="Munidasa M."/>
            <person name="Palculict T."/>
            <person name="Patil S."/>
            <person name="Pu L.-L."/>
            <person name="Saada N."/>
            <person name="Tang L."/>
            <person name="Weissenberger G."/>
            <person name="Zhu Y."/>
            <person name="Hemphill L."/>
            <person name="Shang Y."/>
            <person name="Youmans B."/>
            <person name="Ayvaz T."/>
            <person name="Ross M."/>
            <person name="Santibanez J."/>
            <person name="Aqrawi P."/>
            <person name="Gross S."/>
            <person name="Joshi V."/>
            <person name="Fowler G."/>
            <person name="Nazareth L."/>
            <person name="Reid J."/>
            <person name="Worley K."/>
            <person name="Petrosino J."/>
            <person name="Highlander S."/>
            <person name="Gibbs R."/>
        </authorList>
    </citation>
    <scope>NUCLEOTIDE SEQUENCE [LARGE SCALE GENOMIC DNA]</scope>
    <source>
        <strain evidence="10 11">ATCC 33574</strain>
    </source>
</reference>
<feature type="domain" description="Tubulin/FtsZ 2-layer sandwich" evidence="9">
    <location>
        <begin position="222"/>
        <end position="341"/>
    </location>
</feature>
<dbReference type="GO" id="GO:0051258">
    <property type="term" value="P:protein polymerization"/>
    <property type="evidence" value="ECO:0007669"/>
    <property type="project" value="UniProtKB-UniRule"/>
</dbReference>
<dbReference type="PROSITE" id="PS01135">
    <property type="entry name" value="FTSZ_2"/>
    <property type="match status" value="1"/>
</dbReference>
<accession>E6K6J8</accession>
<proteinExistence type="inferred from homology"/>
<dbReference type="eggNOG" id="COG0206">
    <property type="taxonomic scope" value="Bacteria"/>
</dbReference>
<evidence type="ECO:0000313" key="11">
    <source>
        <dbReference type="Proteomes" id="UP000003112"/>
    </source>
</evidence>
<dbReference type="SUPFAM" id="SSF52490">
    <property type="entry name" value="Tubulin nucleotide-binding domain-like"/>
    <property type="match status" value="1"/>
</dbReference>
<comment type="subcellular location">
    <subcellularLocation>
        <location evidence="4">Cytoplasm</location>
    </subcellularLocation>
    <text evidence="4">Assembles at midcell at the inner surface of the cytoplasmic membrane.</text>
</comment>
<feature type="domain" description="Tubulin/FtsZ GTPase" evidence="8">
    <location>
        <begin position="29"/>
        <end position="220"/>
    </location>
</feature>